<keyword evidence="4" id="KW-1185">Reference proteome</keyword>
<organism evidence="3 4">
    <name type="scientific">Nocardioides iriomotensis</name>
    <dbReference type="NCBI Taxonomy" id="715784"/>
    <lineage>
        <taxon>Bacteria</taxon>
        <taxon>Bacillati</taxon>
        <taxon>Actinomycetota</taxon>
        <taxon>Actinomycetes</taxon>
        <taxon>Propionibacteriales</taxon>
        <taxon>Nocardioidaceae</taxon>
        <taxon>Nocardioides</taxon>
    </lineage>
</organism>
<evidence type="ECO:0000256" key="1">
    <source>
        <dbReference type="SAM" id="MobiDB-lite"/>
    </source>
</evidence>
<accession>A0A4Q5JAH4</accession>
<keyword evidence="2" id="KW-0472">Membrane</keyword>
<evidence type="ECO:0000256" key="2">
    <source>
        <dbReference type="SAM" id="Phobius"/>
    </source>
</evidence>
<name>A0A4Q5JAH4_9ACTN</name>
<dbReference type="EMBL" id="SDPU01000001">
    <property type="protein sequence ID" value="RYU15613.1"/>
    <property type="molecule type" value="Genomic_DNA"/>
</dbReference>
<protein>
    <submittedName>
        <fullName evidence="3">Uncharacterized protein</fullName>
    </submittedName>
</protein>
<dbReference type="RefSeq" id="WP_129984896.1">
    <property type="nucleotide sequence ID" value="NZ_SDPU01000001.1"/>
</dbReference>
<dbReference type="AlphaFoldDB" id="A0A4Q5JAH4"/>
<keyword evidence="2" id="KW-1133">Transmembrane helix</keyword>
<reference evidence="3 4" key="1">
    <citation type="submission" date="2019-01" db="EMBL/GenBank/DDBJ databases">
        <title>Nocardioides guangzhouensis sp. nov., an actinobacterium isolated from soil.</title>
        <authorList>
            <person name="Fu Y."/>
            <person name="Cai Y."/>
            <person name="Lin Z."/>
            <person name="Chen P."/>
        </authorList>
    </citation>
    <scope>NUCLEOTIDE SEQUENCE [LARGE SCALE GENOMIC DNA]</scope>
    <source>
        <strain evidence="3 4">NBRC 105384</strain>
    </source>
</reference>
<keyword evidence="2" id="KW-0812">Transmembrane</keyword>
<dbReference type="Proteomes" id="UP000291189">
    <property type="component" value="Unassembled WGS sequence"/>
</dbReference>
<comment type="caution">
    <text evidence="3">The sequence shown here is derived from an EMBL/GenBank/DDBJ whole genome shotgun (WGS) entry which is preliminary data.</text>
</comment>
<feature type="region of interest" description="Disordered" evidence="1">
    <location>
        <begin position="100"/>
        <end position="124"/>
    </location>
</feature>
<feature type="transmembrane region" description="Helical" evidence="2">
    <location>
        <begin position="40"/>
        <end position="60"/>
    </location>
</feature>
<sequence>MSTKTHPLSVTHLVVGLVFLGIAGSWALNQTGLIDPEDMTWLFPMALVVAGGVGLVAAMAKGVRGRRPQPELRSEYVETPYEEPLRPDYTSDLDRKLNEAEKTTVIATDTTPIDTSDENKENDR</sequence>
<evidence type="ECO:0000313" key="3">
    <source>
        <dbReference type="EMBL" id="RYU15613.1"/>
    </source>
</evidence>
<feature type="transmembrane region" description="Helical" evidence="2">
    <location>
        <begin position="7"/>
        <end position="28"/>
    </location>
</feature>
<proteinExistence type="predicted"/>
<feature type="compositionally biased region" description="Polar residues" evidence="1">
    <location>
        <begin position="105"/>
        <end position="114"/>
    </location>
</feature>
<evidence type="ECO:0000313" key="4">
    <source>
        <dbReference type="Proteomes" id="UP000291189"/>
    </source>
</evidence>
<gene>
    <name evidence="3" type="ORF">ETU37_00385</name>
</gene>